<keyword evidence="1" id="KW-0694">RNA-binding</keyword>
<dbReference type="GO" id="GO:0030598">
    <property type="term" value="F:rRNA N-glycosylase activity"/>
    <property type="evidence" value="ECO:0007669"/>
    <property type="project" value="UniProtKB-EC"/>
</dbReference>
<sequence>MDPDSIADPLLYLCVRNFPENTTQDSLKELLISKSVEGFEHVDIIKKNKQKPYAAIKFRDAEPAYRAVKLVNKEDQNGHRSGLAAVTDVNVASSSGRAAVGTTGGKDEIAVSFFSHCQWIIKGRSKYKDFIIRLRDLLVHRKDGFPEYIVEEKDGQPSTNPVLGEQQGGKRPERWIHIELTANEGGDQESTTLVIRDDNLYVKGFTGKDGKWFELCEDREPAGEKLPPEYKATKLWGCKYDNLMKLNDNDQVKKTLKSTKLGKAFAERAVRRLSRYCRVENNDDIPVRLALAGLIVMICEAARFRPLLNHFAGADCWENGKGLEPKVVDNVEVNLVDLIWNWKSMSAALLKWRGSKGSQWNEECGAKSADDALKYVHLVLKPKDTDVSGRNKTHVEILQVSANFSVGDINVIDDRKQKKQNIYAKEPEQASKQAVYEEKMAPLEVIVRKGISGYAWFGMEVNGCSILPAGEDSIKMRWDCEKVRDATQLVTRDITLGAGGRIRFTYLVMSNPVQATVAIKLRLPEDYLPNAFKKYSTAVDGGGGRNYTASGACISDFKHYPIVLFRSPSNPSR</sequence>
<evidence type="ECO:0000256" key="2">
    <source>
        <dbReference type="RuleBase" id="RU004915"/>
    </source>
</evidence>
<dbReference type="Pfam" id="PF00076">
    <property type="entry name" value="RRM_1"/>
    <property type="match status" value="1"/>
</dbReference>
<dbReference type="InterPro" id="IPR000504">
    <property type="entry name" value="RRM_dom"/>
</dbReference>
<keyword evidence="2" id="KW-0378">Hydrolase</keyword>
<dbReference type="PANTHER" id="PTHR33453:SF37">
    <property type="entry name" value="RRNA N-GLYCOSYLASE"/>
    <property type="match status" value="1"/>
</dbReference>
<dbReference type="SUPFAM" id="SSF54928">
    <property type="entry name" value="RNA-binding domain, RBD"/>
    <property type="match status" value="1"/>
</dbReference>
<evidence type="ECO:0000256" key="1">
    <source>
        <dbReference type="PROSITE-ProRule" id="PRU00176"/>
    </source>
</evidence>
<name>A0A8T0NKZ7_PANVG</name>
<comment type="catalytic activity">
    <reaction evidence="2">
        <text>Endohydrolysis of the N-glycosidic bond at one specific adenosine on the 28S rRNA.</text>
        <dbReference type="EC" id="3.2.2.22"/>
    </reaction>
</comment>
<evidence type="ECO:0000313" key="4">
    <source>
        <dbReference type="EMBL" id="KAG2549913.1"/>
    </source>
</evidence>
<dbReference type="GO" id="GO:0006952">
    <property type="term" value="P:defense response"/>
    <property type="evidence" value="ECO:0007669"/>
    <property type="project" value="UniProtKB-KW"/>
</dbReference>
<dbReference type="CDD" id="cd00590">
    <property type="entry name" value="RRM_SF"/>
    <property type="match status" value="1"/>
</dbReference>
<dbReference type="GO" id="GO:0090729">
    <property type="term" value="F:toxin activity"/>
    <property type="evidence" value="ECO:0007669"/>
    <property type="project" value="UniProtKB-KW"/>
</dbReference>
<dbReference type="InterPro" id="IPR016138">
    <property type="entry name" value="Ribosome_inactivat_prot_sub1"/>
</dbReference>
<keyword evidence="2" id="KW-0611">Plant defense</keyword>
<organism evidence="4 5">
    <name type="scientific">Panicum virgatum</name>
    <name type="common">Blackwell switchgrass</name>
    <dbReference type="NCBI Taxonomy" id="38727"/>
    <lineage>
        <taxon>Eukaryota</taxon>
        <taxon>Viridiplantae</taxon>
        <taxon>Streptophyta</taxon>
        <taxon>Embryophyta</taxon>
        <taxon>Tracheophyta</taxon>
        <taxon>Spermatophyta</taxon>
        <taxon>Magnoliopsida</taxon>
        <taxon>Liliopsida</taxon>
        <taxon>Poales</taxon>
        <taxon>Poaceae</taxon>
        <taxon>PACMAD clade</taxon>
        <taxon>Panicoideae</taxon>
        <taxon>Panicodae</taxon>
        <taxon>Paniceae</taxon>
        <taxon>Panicinae</taxon>
        <taxon>Panicum</taxon>
        <taxon>Panicum sect. Hiantes</taxon>
    </lineage>
</organism>
<dbReference type="Pfam" id="PF00161">
    <property type="entry name" value="RIP"/>
    <property type="match status" value="1"/>
</dbReference>
<evidence type="ECO:0000259" key="3">
    <source>
        <dbReference type="PROSITE" id="PS50102"/>
    </source>
</evidence>
<dbReference type="InterPro" id="IPR001574">
    <property type="entry name" value="Ribosome_inactivat_prot"/>
</dbReference>
<dbReference type="GO" id="GO:0003723">
    <property type="term" value="F:RNA binding"/>
    <property type="evidence" value="ECO:0007669"/>
    <property type="project" value="UniProtKB-UniRule"/>
</dbReference>
<dbReference type="GO" id="GO:0017148">
    <property type="term" value="P:negative regulation of translation"/>
    <property type="evidence" value="ECO:0007669"/>
    <property type="project" value="UniProtKB-KW"/>
</dbReference>
<comment type="caution">
    <text evidence="4">The sequence shown here is derived from an EMBL/GenBank/DDBJ whole genome shotgun (WGS) entry which is preliminary data.</text>
</comment>
<dbReference type="SUPFAM" id="SSF56371">
    <property type="entry name" value="Ribosome inactivating proteins (RIP)"/>
    <property type="match status" value="1"/>
</dbReference>
<dbReference type="InterPro" id="IPR036041">
    <property type="entry name" value="Ribosome-inact_prot_sf"/>
</dbReference>
<keyword evidence="2" id="KW-0652">Protein synthesis inhibitor</keyword>
<dbReference type="InterPro" id="IPR012677">
    <property type="entry name" value="Nucleotide-bd_a/b_plait_sf"/>
</dbReference>
<evidence type="ECO:0000313" key="5">
    <source>
        <dbReference type="Proteomes" id="UP000823388"/>
    </source>
</evidence>
<keyword evidence="2" id="KW-0800">Toxin</keyword>
<dbReference type="SMART" id="SM00360">
    <property type="entry name" value="RRM"/>
    <property type="match status" value="1"/>
</dbReference>
<protein>
    <recommendedName>
        <fullName evidence="3">RRM domain-containing protein</fullName>
    </recommendedName>
</protein>
<gene>
    <name evidence="4" type="ORF">PVAP13_9KG254900</name>
</gene>
<keyword evidence="5" id="KW-1185">Reference proteome</keyword>
<dbReference type="Gene3D" id="3.40.420.10">
    <property type="entry name" value="Ricin (A subunit), domain 1"/>
    <property type="match status" value="1"/>
</dbReference>
<feature type="domain" description="RRM" evidence="3">
    <location>
        <begin position="11"/>
        <end position="94"/>
    </location>
</feature>
<accession>A0A8T0NKZ7</accession>
<dbReference type="AlphaFoldDB" id="A0A8T0NKZ7"/>
<dbReference type="InterPro" id="IPR035979">
    <property type="entry name" value="RBD_domain_sf"/>
</dbReference>
<proteinExistence type="inferred from homology"/>
<dbReference type="PANTHER" id="PTHR33453">
    <property type="match status" value="1"/>
</dbReference>
<comment type="similarity">
    <text evidence="2">Belongs to the ribosome-inactivating protein family.</text>
</comment>
<dbReference type="Gene3D" id="3.30.70.330">
    <property type="match status" value="1"/>
</dbReference>
<reference evidence="4 5" key="1">
    <citation type="submission" date="2020-05" db="EMBL/GenBank/DDBJ databases">
        <title>WGS assembly of Panicum virgatum.</title>
        <authorList>
            <person name="Lovell J.T."/>
            <person name="Jenkins J."/>
            <person name="Shu S."/>
            <person name="Juenger T.E."/>
            <person name="Schmutz J."/>
        </authorList>
    </citation>
    <scope>NUCLEOTIDE SEQUENCE [LARGE SCALE GENOMIC DNA]</scope>
    <source>
        <strain evidence="5">cv. AP13</strain>
    </source>
</reference>
<dbReference type="OrthoDB" id="694753at2759"/>
<dbReference type="PROSITE" id="PS50102">
    <property type="entry name" value="RRM"/>
    <property type="match status" value="1"/>
</dbReference>
<dbReference type="Proteomes" id="UP000823388">
    <property type="component" value="Chromosome 9K"/>
</dbReference>
<dbReference type="EMBL" id="CM029053">
    <property type="protein sequence ID" value="KAG2549913.1"/>
    <property type="molecule type" value="Genomic_DNA"/>
</dbReference>